<dbReference type="EMBL" id="CP001344">
    <property type="protein sequence ID" value="ACL43413.1"/>
    <property type="molecule type" value="Genomic_DNA"/>
</dbReference>
<feature type="domain" description="Microcin J25-processing protein McjB C-terminal" evidence="1">
    <location>
        <begin position="42"/>
        <end position="144"/>
    </location>
</feature>
<evidence type="ECO:0000259" key="1">
    <source>
        <dbReference type="Pfam" id="PF13471"/>
    </source>
</evidence>
<dbReference type="OrthoDB" id="119963at2"/>
<evidence type="ECO:0000313" key="2">
    <source>
        <dbReference type="EMBL" id="ACL43413.1"/>
    </source>
</evidence>
<dbReference type="NCBIfam" id="NF033537">
    <property type="entry name" value="lasso_biosyn_B2"/>
    <property type="match status" value="1"/>
</dbReference>
<proteinExistence type="predicted"/>
<protein>
    <recommendedName>
        <fullName evidence="1">Microcin J25-processing protein McjB C-terminal domain-containing protein</fullName>
    </recommendedName>
</protein>
<sequence length="154" mass="17768">MGWWNSLIRKTKTWFSLPSGEKLLISQAMLLVPFVGMSLHLFGLKFTQGWLAYLPQGSVVAPATEEQIWRTVRMVRVAVRYQQLWANCLKRSLVLQTLLRLQGINSNLRIGVQNQDGKFLAHAWVEYQGVVLNDTQDVNLHYHPFEQSFQLPSQ</sequence>
<dbReference type="InterPro" id="IPR053521">
    <property type="entry name" value="McjB-like"/>
</dbReference>
<gene>
    <name evidence="2" type="ordered locus">Cyan7425_1027</name>
</gene>
<dbReference type="HOGENOM" id="CLU_129168_0_0_3"/>
<dbReference type="STRING" id="395961.Cyan7425_1027"/>
<dbReference type="InterPro" id="IPR032708">
    <property type="entry name" value="McjB_C"/>
</dbReference>
<organism evidence="2">
    <name type="scientific">Cyanothece sp. (strain PCC 7425 / ATCC 29141)</name>
    <dbReference type="NCBI Taxonomy" id="395961"/>
    <lineage>
        <taxon>Bacteria</taxon>
        <taxon>Bacillati</taxon>
        <taxon>Cyanobacteriota</taxon>
        <taxon>Cyanophyceae</taxon>
        <taxon>Gomontiellales</taxon>
        <taxon>Cyanothecaceae</taxon>
        <taxon>Cyanothece</taxon>
    </lineage>
</organism>
<accession>B8HXX4</accession>
<dbReference type="Pfam" id="PF13471">
    <property type="entry name" value="Transglut_core3"/>
    <property type="match status" value="1"/>
</dbReference>
<dbReference type="KEGG" id="cyn:Cyan7425_1027"/>
<name>B8HXX4_CYAP4</name>
<reference evidence="2" key="1">
    <citation type="submission" date="2009-01" db="EMBL/GenBank/DDBJ databases">
        <title>Complete sequence of chromosome Cyanothece sp. PCC 7425.</title>
        <authorList>
            <consortium name="US DOE Joint Genome Institute"/>
            <person name="Lucas S."/>
            <person name="Copeland A."/>
            <person name="Lapidus A."/>
            <person name="Glavina del Rio T."/>
            <person name="Dalin E."/>
            <person name="Tice H."/>
            <person name="Bruce D."/>
            <person name="Goodwin L."/>
            <person name="Pitluck S."/>
            <person name="Sims D."/>
            <person name="Meineke L."/>
            <person name="Brettin T."/>
            <person name="Detter J.C."/>
            <person name="Han C."/>
            <person name="Larimer F."/>
            <person name="Land M."/>
            <person name="Hauser L."/>
            <person name="Kyrpides N."/>
            <person name="Ovchinnikova G."/>
            <person name="Liberton M."/>
            <person name="Stoeckel J."/>
            <person name="Banerjee A."/>
            <person name="Singh A."/>
            <person name="Page L."/>
            <person name="Sato H."/>
            <person name="Zhao L."/>
            <person name="Sherman L."/>
            <person name="Pakrasi H."/>
            <person name="Richardson P."/>
        </authorList>
    </citation>
    <scope>NUCLEOTIDE SEQUENCE</scope>
    <source>
        <strain evidence="2">PCC 7425</strain>
    </source>
</reference>
<dbReference type="eggNOG" id="ENOG50339YG">
    <property type="taxonomic scope" value="Bacteria"/>
</dbReference>
<dbReference type="AlphaFoldDB" id="B8HXX4"/>